<proteinExistence type="predicted"/>
<feature type="compositionally biased region" description="Polar residues" evidence="1">
    <location>
        <begin position="22"/>
        <end position="33"/>
    </location>
</feature>
<protein>
    <submittedName>
        <fullName evidence="2">Uncharacterized protein</fullName>
    </submittedName>
</protein>
<organism evidence="3">
    <name type="scientific">Caenorhabditis brenneri</name>
    <name type="common">Nematode worm</name>
    <dbReference type="NCBI Taxonomy" id="135651"/>
    <lineage>
        <taxon>Eukaryota</taxon>
        <taxon>Metazoa</taxon>
        <taxon>Ecdysozoa</taxon>
        <taxon>Nematoda</taxon>
        <taxon>Chromadorea</taxon>
        <taxon>Rhabditida</taxon>
        <taxon>Rhabditina</taxon>
        <taxon>Rhabditomorpha</taxon>
        <taxon>Rhabditoidea</taxon>
        <taxon>Rhabditidae</taxon>
        <taxon>Peloderinae</taxon>
        <taxon>Caenorhabditis</taxon>
    </lineage>
</organism>
<dbReference type="InParanoid" id="G0P0X9"/>
<dbReference type="HOGENOM" id="CLU_3191784_0_0_1"/>
<sequence length="46" mass="4917">MVSILVPSIDQPAEAAIVKRTNSTISDQTSSRPQDSHAPLVLVNDD</sequence>
<evidence type="ECO:0000313" key="2">
    <source>
        <dbReference type="EMBL" id="EGT41902.1"/>
    </source>
</evidence>
<accession>G0P0X9</accession>
<evidence type="ECO:0000256" key="1">
    <source>
        <dbReference type="SAM" id="MobiDB-lite"/>
    </source>
</evidence>
<feature type="region of interest" description="Disordered" evidence="1">
    <location>
        <begin position="22"/>
        <end position="46"/>
    </location>
</feature>
<dbReference type="STRING" id="135651.G0P0X9"/>
<keyword evidence="3" id="KW-1185">Reference proteome</keyword>
<evidence type="ECO:0000313" key="3">
    <source>
        <dbReference type="Proteomes" id="UP000008068"/>
    </source>
</evidence>
<reference evidence="3" key="1">
    <citation type="submission" date="2011-07" db="EMBL/GenBank/DDBJ databases">
        <authorList>
            <consortium name="Caenorhabditis brenneri Sequencing and Analysis Consortium"/>
            <person name="Wilson R.K."/>
        </authorList>
    </citation>
    <scope>NUCLEOTIDE SEQUENCE [LARGE SCALE GENOMIC DNA]</scope>
    <source>
        <strain evidence="3">PB2801</strain>
    </source>
</reference>
<name>G0P0X9_CAEBE</name>
<gene>
    <name evidence="2" type="ORF">CAEBREN_28459</name>
</gene>
<dbReference type="AlphaFoldDB" id="G0P0X9"/>
<dbReference type="Proteomes" id="UP000008068">
    <property type="component" value="Unassembled WGS sequence"/>
</dbReference>
<dbReference type="EMBL" id="GL380005">
    <property type="protein sequence ID" value="EGT41902.1"/>
    <property type="molecule type" value="Genomic_DNA"/>
</dbReference>